<dbReference type="Gene3D" id="3.30.450.180">
    <property type="match status" value="1"/>
</dbReference>
<protein>
    <submittedName>
        <fullName evidence="2">Helix-turn-helix domain-containing protein</fullName>
    </submittedName>
</protein>
<dbReference type="Pfam" id="PF17765">
    <property type="entry name" value="MLTR_LBD"/>
    <property type="match status" value="1"/>
</dbReference>
<feature type="domain" description="HTH cro/C1-type" evidence="1">
    <location>
        <begin position="32"/>
        <end position="83"/>
    </location>
</feature>
<evidence type="ECO:0000313" key="2">
    <source>
        <dbReference type="EMBL" id="MFC7614976.1"/>
    </source>
</evidence>
<name>A0ABW2TQA6_9PSEU</name>
<organism evidence="2 3">
    <name type="scientific">Actinokineospora soli</name>
    <dbReference type="NCBI Taxonomy" id="1048753"/>
    <lineage>
        <taxon>Bacteria</taxon>
        <taxon>Bacillati</taxon>
        <taxon>Actinomycetota</taxon>
        <taxon>Actinomycetes</taxon>
        <taxon>Pseudonocardiales</taxon>
        <taxon>Pseudonocardiaceae</taxon>
        <taxon>Actinokineospora</taxon>
    </lineage>
</organism>
<keyword evidence="3" id="KW-1185">Reference proteome</keyword>
<sequence>MDQRAELREFLRSRRARLRPEDAGLPERSTRRRVAGLRREEVAQLAGISTGYYVRLEQGRTSQVSDAVLDAVATVLRLDAADRALLGALAARPAHAVRAGLARAVGAVESGPAYLLDRRMAVLAWNGLAGMFFSALVDKNPNERNLARFVFLDPAAAEVFPELPEMARATCAHLRGTCRAWPDDTRLARLVGELSIKSPLFTKLWSDGASTGRAHGAQRLRHPLVGVLELDYEVFHQPDSGALLTVHTAEPGSDPDAALRLLASWGRDEVR</sequence>
<evidence type="ECO:0000313" key="3">
    <source>
        <dbReference type="Proteomes" id="UP001596512"/>
    </source>
</evidence>
<dbReference type="SMART" id="SM00530">
    <property type="entry name" value="HTH_XRE"/>
    <property type="match status" value="1"/>
</dbReference>
<dbReference type="Proteomes" id="UP001596512">
    <property type="component" value="Unassembled WGS sequence"/>
</dbReference>
<dbReference type="Gene3D" id="1.10.260.40">
    <property type="entry name" value="lambda repressor-like DNA-binding domains"/>
    <property type="match status" value="1"/>
</dbReference>
<reference evidence="3" key="1">
    <citation type="journal article" date="2019" name="Int. J. Syst. Evol. Microbiol.">
        <title>The Global Catalogue of Microorganisms (GCM) 10K type strain sequencing project: providing services to taxonomists for standard genome sequencing and annotation.</title>
        <authorList>
            <consortium name="The Broad Institute Genomics Platform"/>
            <consortium name="The Broad Institute Genome Sequencing Center for Infectious Disease"/>
            <person name="Wu L."/>
            <person name="Ma J."/>
        </authorList>
    </citation>
    <scope>NUCLEOTIDE SEQUENCE [LARGE SCALE GENOMIC DNA]</scope>
    <source>
        <strain evidence="3">JCM 17695</strain>
    </source>
</reference>
<accession>A0ABW2TQA6</accession>
<dbReference type="InterPro" id="IPR041413">
    <property type="entry name" value="MLTR_LBD"/>
</dbReference>
<dbReference type="PROSITE" id="PS50943">
    <property type="entry name" value="HTH_CROC1"/>
    <property type="match status" value="1"/>
</dbReference>
<dbReference type="InterPro" id="IPR010982">
    <property type="entry name" value="Lambda_DNA-bd_dom_sf"/>
</dbReference>
<dbReference type="InterPro" id="IPR001387">
    <property type="entry name" value="Cro/C1-type_HTH"/>
</dbReference>
<evidence type="ECO:0000259" key="1">
    <source>
        <dbReference type="PROSITE" id="PS50943"/>
    </source>
</evidence>
<dbReference type="EMBL" id="JBHTEY010000004">
    <property type="protein sequence ID" value="MFC7614976.1"/>
    <property type="molecule type" value="Genomic_DNA"/>
</dbReference>
<dbReference type="SUPFAM" id="SSF47413">
    <property type="entry name" value="lambda repressor-like DNA-binding domains"/>
    <property type="match status" value="1"/>
</dbReference>
<dbReference type="PANTHER" id="PTHR35010">
    <property type="entry name" value="BLL4672 PROTEIN-RELATED"/>
    <property type="match status" value="1"/>
</dbReference>
<dbReference type="CDD" id="cd00093">
    <property type="entry name" value="HTH_XRE"/>
    <property type="match status" value="1"/>
</dbReference>
<proteinExistence type="predicted"/>
<gene>
    <name evidence="2" type="ORF">ACFQV2_17095</name>
</gene>
<dbReference type="Pfam" id="PF13560">
    <property type="entry name" value="HTH_31"/>
    <property type="match status" value="1"/>
</dbReference>
<comment type="caution">
    <text evidence="2">The sequence shown here is derived from an EMBL/GenBank/DDBJ whole genome shotgun (WGS) entry which is preliminary data.</text>
</comment>
<dbReference type="PANTHER" id="PTHR35010:SF2">
    <property type="entry name" value="BLL4672 PROTEIN"/>
    <property type="match status" value="1"/>
</dbReference>